<dbReference type="GO" id="GO:0005737">
    <property type="term" value="C:cytoplasm"/>
    <property type="evidence" value="ECO:0007669"/>
    <property type="project" value="UniProtKB-SubCell"/>
</dbReference>
<dbReference type="EMBL" id="LN609530">
    <property type="protein sequence ID" value="CEF71485.1"/>
    <property type="molecule type" value="Genomic_DNA"/>
</dbReference>
<dbReference type="OrthoDB" id="284184at2759"/>
<comment type="subcellular location">
    <subcellularLocation>
        <location evidence="1">Cytoplasm</location>
    </subcellularLocation>
</comment>
<evidence type="ECO:0000313" key="4">
    <source>
        <dbReference type="Proteomes" id="UP000035682"/>
    </source>
</evidence>
<keyword evidence="2" id="KW-0963">Cytoplasm</keyword>
<keyword evidence="4" id="KW-1185">Reference proteome</keyword>
<dbReference type="RefSeq" id="XP_024510681.1">
    <property type="nucleotide sequence ID" value="XM_024645199.1"/>
</dbReference>
<evidence type="ECO:0000313" key="5">
    <source>
        <dbReference type="WBParaSite" id="SRAE_X000081000.1"/>
    </source>
</evidence>
<protein>
    <submittedName>
        <fullName evidence="5">AB hydrolase-1 domain-containing protein</fullName>
    </submittedName>
</protein>
<accession>A0A090LNP1</accession>
<dbReference type="PANTHER" id="PTHR46197">
    <property type="entry name" value="PROTEIN ABHD14B-LIKE"/>
    <property type="match status" value="1"/>
</dbReference>
<dbReference type="AlphaFoldDB" id="A0A090LNP1"/>
<dbReference type="STRING" id="34506.A0A090LNP1"/>
<reference evidence="5" key="2">
    <citation type="submission" date="2020-12" db="UniProtKB">
        <authorList>
            <consortium name="WormBaseParasite"/>
        </authorList>
    </citation>
    <scope>IDENTIFICATION</scope>
</reference>
<evidence type="ECO:0000256" key="2">
    <source>
        <dbReference type="ARBA" id="ARBA00022490"/>
    </source>
</evidence>
<proteinExistence type="predicted"/>
<evidence type="ECO:0000313" key="6">
    <source>
        <dbReference type="WormBase" id="SRAE_X000081000"/>
    </source>
</evidence>
<dbReference type="PANTHER" id="PTHR46197:SF3">
    <property type="entry name" value="AB HYDROLASE-1 DOMAIN-CONTAINING PROTEIN"/>
    <property type="match status" value="1"/>
</dbReference>
<evidence type="ECO:0000256" key="1">
    <source>
        <dbReference type="ARBA" id="ARBA00004496"/>
    </source>
</evidence>
<organism evidence="3">
    <name type="scientific">Strongyloides ratti</name>
    <name type="common">Parasitic roundworm</name>
    <dbReference type="NCBI Taxonomy" id="34506"/>
    <lineage>
        <taxon>Eukaryota</taxon>
        <taxon>Metazoa</taxon>
        <taxon>Ecdysozoa</taxon>
        <taxon>Nematoda</taxon>
        <taxon>Chromadorea</taxon>
        <taxon>Rhabditida</taxon>
        <taxon>Tylenchina</taxon>
        <taxon>Panagrolaimomorpha</taxon>
        <taxon>Strongyloidoidea</taxon>
        <taxon>Strongyloididae</taxon>
        <taxon>Strongyloides</taxon>
    </lineage>
</organism>
<gene>
    <name evidence="3 5 6" type="ORF">SRAE_X000081000</name>
</gene>
<dbReference type="WormBase" id="SRAE_X000081000">
    <property type="protein sequence ID" value="SRP04943"/>
    <property type="gene ID" value="WBGene00266371"/>
</dbReference>
<dbReference type="Proteomes" id="UP000035682">
    <property type="component" value="Unplaced"/>
</dbReference>
<reference evidence="3 4" key="1">
    <citation type="submission" date="2014-09" db="EMBL/GenBank/DDBJ databases">
        <authorList>
            <person name="Martin A.A."/>
        </authorList>
    </citation>
    <scope>NUCLEOTIDE SEQUENCE</scope>
    <source>
        <strain evidence="4">ED321</strain>
        <strain evidence="3">ED321 Heterogonic</strain>
    </source>
</reference>
<dbReference type="OMA" id="DSHYTKA"/>
<dbReference type="InterPro" id="IPR029058">
    <property type="entry name" value="AB_hydrolase_fold"/>
</dbReference>
<dbReference type="SUPFAM" id="SSF53474">
    <property type="entry name" value="alpha/beta-Hydrolases"/>
    <property type="match status" value="1"/>
</dbReference>
<dbReference type="WBParaSite" id="SRAE_X000081000.1">
    <property type="protein sequence ID" value="SRAE_X000081000.1"/>
    <property type="gene ID" value="WBGene00266371"/>
</dbReference>
<name>A0A090LNP1_STRRB</name>
<dbReference type="GeneID" id="36383865"/>
<dbReference type="Gene3D" id="3.40.50.1820">
    <property type="entry name" value="alpha/beta hydrolase"/>
    <property type="match status" value="1"/>
</dbReference>
<evidence type="ECO:0000313" key="3">
    <source>
        <dbReference type="EMBL" id="CEF71485.1"/>
    </source>
</evidence>
<sequence>MNFSSFAITSNKKNDKLNFFDDIITDDIRKGSHNVIVKQKTVQLKIKENIEVNVSYLESFPPHNENSKLSILFLAGQSYTSNVWKNTNTMQIFSNMGYHCIAIDLPGTGKTTGNLITDEDKPLFMYKLLDELNLEKIAIIVASMSGLYVLPMLPEQRVITVVAVAVSDTKIPEDRRKAITTPCLIMWGERDLSLGPLSQKHLRVMKDTKEIKVPNASHVCYESNPHDFQKIVLNWLAWICTFNSNRSSNSAL</sequence>
<dbReference type="CTD" id="36383865"/>